<dbReference type="Pfam" id="PF13091">
    <property type="entry name" value="PLDc_2"/>
    <property type="match status" value="2"/>
</dbReference>
<proteinExistence type="predicted"/>
<dbReference type="SUPFAM" id="SSF56024">
    <property type="entry name" value="Phospholipase D/nuclease"/>
    <property type="match status" value="2"/>
</dbReference>
<dbReference type="CDD" id="cd09110">
    <property type="entry name" value="PLDc_CLS_1"/>
    <property type="match status" value="1"/>
</dbReference>
<dbReference type="STRING" id="1802308.A3D50_01700"/>
<comment type="caution">
    <text evidence="2">The sequence shown here is derived from an EMBL/GenBank/DDBJ whole genome shotgun (WGS) entry which is preliminary data.</text>
</comment>
<dbReference type="AlphaFoldDB" id="A0A1G2MKT4"/>
<dbReference type="Proteomes" id="UP000178413">
    <property type="component" value="Unassembled WGS sequence"/>
</dbReference>
<dbReference type="PANTHER" id="PTHR21248">
    <property type="entry name" value="CARDIOLIPIN SYNTHASE"/>
    <property type="match status" value="1"/>
</dbReference>
<sequence length="358" mass="41501">MPDTSWNLYSSNEEAWEAMLKDCSQAKKTICLEQFIFNVSGIGQKFIDICTERAKNGVRVRLLWDAQGSFTFFGTNMAAELQKSGIELIFWKNLIPGYFNVPNYRSWFLRNHRRTLTIDGKIGYTGSICIDEKLMNWRDTNVRLEGAVVLEMENAFARMWGRAKKERPLPPRLHIKDHQFRYITNYPSPGRRHIYTELVRAIRHSDSHIYITTPYFVPTLILAHALRSAAKRGVDVRIILPEKSNFYAVDIGARSYFTSLLESGARIFLYRGNFIHSKTAIVDGNWSTVGSLNLDSVSLLYNFEANIVTRDPGFAKELESHFKKDTKDSVEIDPQEWPKRFFVEKIPEILIRLVRKFL</sequence>
<feature type="domain" description="PLD phosphodiesterase" evidence="1">
    <location>
        <begin position="271"/>
        <end position="298"/>
    </location>
</feature>
<dbReference type="PANTHER" id="PTHR21248:SF22">
    <property type="entry name" value="PHOSPHOLIPASE D"/>
    <property type="match status" value="1"/>
</dbReference>
<reference evidence="2 3" key="1">
    <citation type="journal article" date="2016" name="Nat. Commun.">
        <title>Thousands of microbial genomes shed light on interconnected biogeochemical processes in an aquifer system.</title>
        <authorList>
            <person name="Anantharaman K."/>
            <person name="Brown C.T."/>
            <person name="Hug L.A."/>
            <person name="Sharon I."/>
            <person name="Castelle C.J."/>
            <person name="Probst A.J."/>
            <person name="Thomas B.C."/>
            <person name="Singh A."/>
            <person name="Wilkins M.J."/>
            <person name="Karaoz U."/>
            <person name="Brodie E.L."/>
            <person name="Williams K.H."/>
            <person name="Hubbard S.S."/>
            <person name="Banfield J.F."/>
        </authorList>
    </citation>
    <scope>NUCLEOTIDE SEQUENCE [LARGE SCALE GENOMIC DNA]</scope>
</reference>
<evidence type="ECO:0000313" key="2">
    <source>
        <dbReference type="EMBL" id="OHA24540.1"/>
    </source>
</evidence>
<dbReference type="EMBL" id="MHRM01000002">
    <property type="protein sequence ID" value="OHA24540.1"/>
    <property type="molecule type" value="Genomic_DNA"/>
</dbReference>
<dbReference type="Gene3D" id="3.30.870.10">
    <property type="entry name" value="Endonuclease Chain A"/>
    <property type="match status" value="2"/>
</dbReference>
<protein>
    <recommendedName>
        <fullName evidence="1">PLD phosphodiesterase domain-containing protein</fullName>
    </recommendedName>
</protein>
<gene>
    <name evidence="2" type="ORF">A3D50_01700</name>
</gene>
<evidence type="ECO:0000259" key="1">
    <source>
        <dbReference type="PROSITE" id="PS50035"/>
    </source>
</evidence>
<accession>A0A1G2MKT4</accession>
<name>A0A1G2MKT4_9BACT</name>
<dbReference type="InterPro" id="IPR025202">
    <property type="entry name" value="PLD-like_dom"/>
</dbReference>
<dbReference type="InterPro" id="IPR001736">
    <property type="entry name" value="PLipase_D/transphosphatidylase"/>
</dbReference>
<organism evidence="2 3">
    <name type="scientific">Candidatus Taylorbacteria bacterium RIFCSPHIGHO2_02_FULL_44_12</name>
    <dbReference type="NCBI Taxonomy" id="1802308"/>
    <lineage>
        <taxon>Bacteria</taxon>
        <taxon>Candidatus Tayloriibacteriota</taxon>
    </lineage>
</organism>
<dbReference type="CDD" id="cd09159">
    <property type="entry name" value="PLDc_ybhO_like_2"/>
    <property type="match status" value="1"/>
</dbReference>
<dbReference type="GO" id="GO:0030572">
    <property type="term" value="F:phosphatidyltransferase activity"/>
    <property type="evidence" value="ECO:0007669"/>
    <property type="project" value="UniProtKB-ARBA"/>
</dbReference>
<dbReference type="PROSITE" id="PS50035">
    <property type="entry name" value="PLD"/>
    <property type="match status" value="1"/>
</dbReference>
<evidence type="ECO:0000313" key="3">
    <source>
        <dbReference type="Proteomes" id="UP000178413"/>
    </source>
</evidence>
<dbReference type="GO" id="GO:0032049">
    <property type="term" value="P:cardiolipin biosynthetic process"/>
    <property type="evidence" value="ECO:0007669"/>
    <property type="project" value="UniProtKB-ARBA"/>
</dbReference>